<dbReference type="Proteomes" id="UP000075243">
    <property type="component" value="Chromosome 4"/>
</dbReference>
<name>A0A151TPA6_CAJCA</name>
<accession>A0A151TPA6</accession>
<reference evidence="1 2" key="1">
    <citation type="journal article" date="2012" name="Nat. Biotechnol.">
        <title>Draft genome sequence of pigeonpea (Cajanus cajan), an orphan legume crop of resource-poor farmers.</title>
        <authorList>
            <person name="Varshney R.K."/>
            <person name="Chen W."/>
            <person name="Li Y."/>
            <person name="Bharti A.K."/>
            <person name="Saxena R.K."/>
            <person name="Schlueter J.A."/>
            <person name="Donoghue M.T."/>
            <person name="Azam S."/>
            <person name="Fan G."/>
            <person name="Whaley A.M."/>
            <person name="Farmer A.D."/>
            <person name="Sheridan J."/>
            <person name="Iwata A."/>
            <person name="Tuteja R."/>
            <person name="Penmetsa R.V."/>
            <person name="Wu W."/>
            <person name="Upadhyaya H.D."/>
            <person name="Yang S.P."/>
            <person name="Shah T."/>
            <person name="Saxena K.B."/>
            <person name="Michael T."/>
            <person name="McCombie W.R."/>
            <person name="Yang B."/>
            <person name="Zhang G."/>
            <person name="Yang H."/>
            <person name="Wang J."/>
            <person name="Spillane C."/>
            <person name="Cook D.R."/>
            <person name="May G.D."/>
            <person name="Xu X."/>
            <person name="Jackson S.A."/>
        </authorList>
    </citation>
    <scope>NUCLEOTIDE SEQUENCE [LARGE SCALE GENOMIC DNA]</scope>
    <source>
        <strain evidence="2">cv. Asha</strain>
    </source>
</reference>
<evidence type="ECO:0000313" key="2">
    <source>
        <dbReference type="Proteomes" id="UP000075243"/>
    </source>
</evidence>
<proteinExistence type="predicted"/>
<evidence type="ECO:0000313" key="1">
    <source>
        <dbReference type="EMBL" id="KYP68850.1"/>
    </source>
</evidence>
<sequence>PLLACSVPNLRLYDLIIDVDAASGEFNANGGFRFQAEFVFGESRQEIGFSDAGVTDQDNLEQVVVIIVRSVGTHFPSSFSFDPKILTLRFFLQSLLGN</sequence>
<feature type="non-terminal residue" evidence="1">
    <location>
        <position position="1"/>
    </location>
</feature>
<protein>
    <submittedName>
        <fullName evidence="1">Uncharacterized protein</fullName>
    </submittedName>
</protein>
<dbReference type="Gramene" id="C.cajan_21848.t">
    <property type="protein sequence ID" value="C.cajan_21848.t.cds1"/>
    <property type="gene ID" value="C.cajan_21848"/>
</dbReference>
<dbReference type="AlphaFoldDB" id="A0A151TPA6"/>
<organism evidence="1 2">
    <name type="scientific">Cajanus cajan</name>
    <name type="common">Pigeon pea</name>
    <name type="synonym">Cajanus indicus</name>
    <dbReference type="NCBI Taxonomy" id="3821"/>
    <lineage>
        <taxon>Eukaryota</taxon>
        <taxon>Viridiplantae</taxon>
        <taxon>Streptophyta</taxon>
        <taxon>Embryophyta</taxon>
        <taxon>Tracheophyta</taxon>
        <taxon>Spermatophyta</taxon>
        <taxon>Magnoliopsida</taxon>
        <taxon>eudicotyledons</taxon>
        <taxon>Gunneridae</taxon>
        <taxon>Pentapetalae</taxon>
        <taxon>rosids</taxon>
        <taxon>fabids</taxon>
        <taxon>Fabales</taxon>
        <taxon>Fabaceae</taxon>
        <taxon>Papilionoideae</taxon>
        <taxon>50 kb inversion clade</taxon>
        <taxon>NPAAA clade</taxon>
        <taxon>indigoferoid/millettioid clade</taxon>
        <taxon>Phaseoleae</taxon>
        <taxon>Cajanus</taxon>
    </lineage>
</organism>
<gene>
    <name evidence="1" type="ORF">KK1_022495</name>
</gene>
<dbReference type="EMBL" id="CM003606">
    <property type="protein sequence ID" value="KYP68850.1"/>
    <property type="molecule type" value="Genomic_DNA"/>
</dbReference>
<keyword evidence="2" id="KW-1185">Reference proteome</keyword>